<dbReference type="CDD" id="cd07377">
    <property type="entry name" value="WHTH_GntR"/>
    <property type="match status" value="1"/>
</dbReference>
<dbReference type="PROSITE" id="PS50949">
    <property type="entry name" value="HTH_GNTR"/>
    <property type="match status" value="1"/>
</dbReference>
<dbReference type="InterPro" id="IPR036390">
    <property type="entry name" value="WH_DNA-bd_sf"/>
</dbReference>
<dbReference type="Gene3D" id="1.20.120.530">
    <property type="entry name" value="GntR ligand-binding domain-like"/>
    <property type="match status" value="1"/>
</dbReference>
<dbReference type="AlphaFoldDB" id="A0A2T1HRC0"/>
<dbReference type="SMART" id="SM00895">
    <property type="entry name" value="FCD"/>
    <property type="match status" value="1"/>
</dbReference>
<dbReference type="PANTHER" id="PTHR43537:SF6">
    <property type="entry name" value="HTH-TYPE TRANSCRIPTIONAL REPRESSOR RSPR"/>
    <property type="match status" value="1"/>
</dbReference>
<dbReference type="OrthoDB" id="9788098at2"/>
<keyword evidence="2" id="KW-0238">DNA-binding</keyword>
<dbReference type="SUPFAM" id="SSF48008">
    <property type="entry name" value="GntR ligand-binding domain-like"/>
    <property type="match status" value="1"/>
</dbReference>
<proteinExistence type="predicted"/>
<evidence type="ECO:0000256" key="1">
    <source>
        <dbReference type="ARBA" id="ARBA00023015"/>
    </source>
</evidence>
<name>A0A2T1HRC0_9HYPH</name>
<dbReference type="RefSeq" id="WP_106337900.1">
    <property type="nucleotide sequence ID" value="NZ_PVZS01000016.1"/>
</dbReference>
<reference evidence="6" key="1">
    <citation type="submission" date="2018-03" db="EMBL/GenBank/DDBJ databases">
        <authorList>
            <person name="Sun L."/>
            <person name="Liu H."/>
            <person name="Chen W."/>
            <person name="Huang K."/>
            <person name="Liu W."/>
            <person name="Gao X."/>
        </authorList>
    </citation>
    <scope>NUCLEOTIDE SEQUENCE [LARGE SCALE GENOMIC DNA]</scope>
    <source>
        <strain evidence="6">SH9</strain>
    </source>
</reference>
<dbReference type="EMBL" id="PVZS01000016">
    <property type="protein sequence ID" value="PSC04183.1"/>
    <property type="molecule type" value="Genomic_DNA"/>
</dbReference>
<comment type="caution">
    <text evidence="5">The sequence shown here is derived from an EMBL/GenBank/DDBJ whole genome shotgun (WGS) entry which is preliminary data.</text>
</comment>
<dbReference type="PANTHER" id="PTHR43537">
    <property type="entry name" value="TRANSCRIPTIONAL REGULATOR, GNTR FAMILY"/>
    <property type="match status" value="1"/>
</dbReference>
<keyword evidence="3" id="KW-0804">Transcription</keyword>
<dbReference type="PRINTS" id="PR00035">
    <property type="entry name" value="HTHGNTR"/>
</dbReference>
<dbReference type="SUPFAM" id="SSF46785">
    <property type="entry name" value="Winged helix' DNA-binding domain"/>
    <property type="match status" value="1"/>
</dbReference>
<dbReference type="InterPro" id="IPR000524">
    <property type="entry name" value="Tscrpt_reg_HTH_GntR"/>
</dbReference>
<evidence type="ECO:0000313" key="6">
    <source>
        <dbReference type="Proteomes" id="UP000239772"/>
    </source>
</evidence>
<dbReference type="Pfam" id="PF00392">
    <property type="entry name" value="GntR"/>
    <property type="match status" value="1"/>
</dbReference>
<dbReference type="SMART" id="SM00345">
    <property type="entry name" value="HTH_GNTR"/>
    <property type="match status" value="1"/>
</dbReference>
<dbReference type="InterPro" id="IPR008920">
    <property type="entry name" value="TF_FadR/GntR_C"/>
</dbReference>
<feature type="domain" description="HTH gntR-type" evidence="4">
    <location>
        <begin position="16"/>
        <end position="83"/>
    </location>
</feature>
<dbReference type="GO" id="GO:0003677">
    <property type="term" value="F:DNA binding"/>
    <property type="evidence" value="ECO:0007669"/>
    <property type="project" value="UniProtKB-KW"/>
</dbReference>
<dbReference type="Pfam" id="PF07729">
    <property type="entry name" value="FCD"/>
    <property type="match status" value="1"/>
</dbReference>
<evidence type="ECO:0000313" key="5">
    <source>
        <dbReference type="EMBL" id="PSC04183.1"/>
    </source>
</evidence>
<dbReference type="GO" id="GO:0003700">
    <property type="term" value="F:DNA-binding transcription factor activity"/>
    <property type="evidence" value="ECO:0007669"/>
    <property type="project" value="InterPro"/>
</dbReference>
<dbReference type="InterPro" id="IPR011711">
    <property type="entry name" value="GntR_C"/>
</dbReference>
<accession>A0A2T1HRC0</accession>
<keyword evidence="1" id="KW-0805">Transcription regulation</keyword>
<evidence type="ECO:0000259" key="4">
    <source>
        <dbReference type="PROSITE" id="PS50949"/>
    </source>
</evidence>
<keyword evidence="6" id="KW-1185">Reference proteome</keyword>
<organism evidence="5 6">
    <name type="scientific">Alsobacter soli</name>
    <dbReference type="NCBI Taxonomy" id="2109933"/>
    <lineage>
        <taxon>Bacteria</taxon>
        <taxon>Pseudomonadati</taxon>
        <taxon>Pseudomonadota</taxon>
        <taxon>Alphaproteobacteria</taxon>
        <taxon>Hyphomicrobiales</taxon>
        <taxon>Alsobacteraceae</taxon>
        <taxon>Alsobacter</taxon>
    </lineage>
</organism>
<sequence length="231" mass="25677">MAYRTASTLVAGDPELQSVRGIYAQLRGEIVTLQLAPGAKLSENELAARFGTSRAPVREALIRLAEEGLITVRPQRGSFVSRISLKAMERARFTREALEVAIVRRAAEIGITPAWLKQFEKALAGQREAEADPASFTDYDDQFHRTFAEAAGLEGVWSTIEREKAQFDRIRFLSLPRVTPVDVLIDQHRAILDAVVHKDPVAAEAMMRQHLSEVLTAADRIKAEHPDLVQP</sequence>
<evidence type="ECO:0000256" key="2">
    <source>
        <dbReference type="ARBA" id="ARBA00023125"/>
    </source>
</evidence>
<dbReference type="Proteomes" id="UP000239772">
    <property type="component" value="Unassembled WGS sequence"/>
</dbReference>
<gene>
    <name evidence="5" type="ORF">SLNSH_15440</name>
</gene>
<dbReference type="InterPro" id="IPR036388">
    <property type="entry name" value="WH-like_DNA-bd_sf"/>
</dbReference>
<evidence type="ECO:0000256" key="3">
    <source>
        <dbReference type="ARBA" id="ARBA00023163"/>
    </source>
</evidence>
<dbReference type="Gene3D" id="1.10.10.10">
    <property type="entry name" value="Winged helix-like DNA-binding domain superfamily/Winged helix DNA-binding domain"/>
    <property type="match status" value="1"/>
</dbReference>
<protein>
    <submittedName>
        <fullName evidence="5">GntR family transcriptional regulator</fullName>
    </submittedName>
</protein>